<evidence type="ECO:0000313" key="2">
    <source>
        <dbReference type="Proteomes" id="UP000724874"/>
    </source>
</evidence>
<sequence>MCALAFILPQTNQFTMRFSTAIFATIIAFGASAMAGGLPSPIDQIIARHERDLTLEARGEMTEFEARAILVARAPPNGE</sequence>
<protein>
    <submittedName>
        <fullName evidence="1">Uncharacterized protein</fullName>
    </submittedName>
</protein>
<comment type="caution">
    <text evidence="1">The sequence shown here is derived from an EMBL/GenBank/DDBJ whole genome shotgun (WGS) entry which is preliminary data.</text>
</comment>
<accession>A0A9P5N9E1</accession>
<keyword evidence="2" id="KW-1185">Reference proteome</keyword>
<dbReference type="EMBL" id="JADNYJ010000258">
    <property type="protein sequence ID" value="KAF8872666.1"/>
    <property type="molecule type" value="Genomic_DNA"/>
</dbReference>
<gene>
    <name evidence="1" type="ORF">CPB84DRAFT_1799045</name>
</gene>
<dbReference type="AlphaFoldDB" id="A0A9P5N9E1"/>
<dbReference type="Proteomes" id="UP000724874">
    <property type="component" value="Unassembled WGS sequence"/>
</dbReference>
<name>A0A9P5N9E1_GYMJU</name>
<organism evidence="1 2">
    <name type="scientific">Gymnopilus junonius</name>
    <name type="common">Spectacular rustgill mushroom</name>
    <name type="synonym">Gymnopilus spectabilis subsp. junonius</name>
    <dbReference type="NCBI Taxonomy" id="109634"/>
    <lineage>
        <taxon>Eukaryota</taxon>
        <taxon>Fungi</taxon>
        <taxon>Dikarya</taxon>
        <taxon>Basidiomycota</taxon>
        <taxon>Agaricomycotina</taxon>
        <taxon>Agaricomycetes</taxon>
        <taxon>Agaricomycetidae</taxon>
        <taxon>Agaricales</taxon>
        <taxon>Agaricineae</taxon>
        <taxon>Hymenogastraceae</taxon>
        <taxon>Gymnopilus</taxon>
    </lineage>
</organism>
<reference evidence="1" key="1">
    <citation type="submission" date="2020-11" db="EMBL/GenBank/DDBJ databases">
        <authorList>
            <consortium name="DOE Joint Genome Institute"/>
            <person name="Ahrendt S."/>
            <person name="Riley R."/>
            <person name="Andreopoulos W."/>
            <person name="LaButti K."/>
            <person name="Pangilinan J."/>
            <person name="Ruiz-duenas F.J."/>
            <person name="Barrasa J.M."/>
            <person name="Sanchez-Garcia M."/>
            <person name="Camarero S."/>
            <person name="Miyauchi S."/>
            <person name="Serrano A."/>
            <person name="Linde D."/>
            <person name="Babiker R."/>
            <person name="Drula E."/>
            <person name="Ayuso-Fernandez I."/>
            <person name="Pacheco R."/>
            <person name="Padilla G."/>
            <person name="Ferreira P."/>
            <person name="Barriuso J."/>
            <person name="Kellner H."/>
            <person name="Castanera R."/>
            <person name="Alfaro M."/>
            <person name="Ramirez L."/>
            <person name="Pisabarro A.G."/>
            <person name="Kuo A."/>
            <person name="Tritt A."/>
            <person name="Lipzen A."/>
            <person name="He G."/>
            <person name="Yan M."/>
            <person name="Ng V."/>
            <person name="Cullen D."/>
            <person name="Martin F."/>
            <person name="Rosso M.-N."/>
            <person name="Henrissat B."/>
            <person name="Hibbett D."/>
            <person name="Martinez A.T."/>
            <person name="Grigoriev I.V."/>
        </authorList>
    </citation>
    <scope>NUCLEOTIDE SEQUENCE</scope>
    <source>
        <strain evidence="1">AH 44721</strain>
    </source>
</reference>
<proteinExistence type="predicted"/>
<evidence type="ECO:0000313" key="1">
    <source>
        <dbReference type="EMBL" id="KAF8872666.1"/>
    </source>
</evidence>